<organism evidence="4 5">
    <name type="scientific">Halovenus rubra</name>
    <dbReference type="NCBI Taxonomy" id="869890"/>
    <lineage>
        <taxon>Archaea</taxon>
        <taxon>Methanobacteriati</taxon>
        <taxon>Methanobacteriota</taxon>
        <taxon>Stenosarchaea group</taxon>
        <taxon>Halobacteria</taxon>
        <taxon>Halobacteriales</taxon>
        <taxon>Haloarculaceae</taxon>
        <taxon>Halovenus</taxon>
    </lineage>
</organism>
<feature type="domain" description="Transglutaminase-like" evidence="3">
    <location>
        <begin position="278"/>
        <end position="348"/>
    </location>
</feature>
<feature type="region of interest" description="Disordered" evidence="1">
    <location>
        <begin position="53"/>
        <end position="91"/>
    </location>
</feature>
<comment type="caution">
    <text evidence="4">The sequence shown here is derived from an EMBL/GenBank/DDBJ whole genome shotgun (WGS) entry which is preliminary data.</text>
</comment>
<feature type="region of interest" description="Disordered" evidence="1">
    <location>
        <begin position="905"/>
        <end position="945"/>
    </location>
</feature>
<feature type="compositionally biased region" description="Polar residues" evidence="1">
    <location>
        <begin position="512"/>
        <end position="530"/>
    </location>
</feature>
<keyword evidence="2" id="KW-0812">Transmembrane</keyword>
<sequence>MAPDDGDEITGRRRVRVALAVGCVLAAVFAALLVPTLASNTIAGTPIDSALPGERFDGGGGGGNGFGALNPGTQTGVGGDTGFDDQTFGSNDTSVHFEVQSPEPAYWRTGAYDTYTGSGWEQDGGTTEYSSPLDPVGLTDGELPFEITFDQPASAIPTAWQPRSLSGADGLQVTEQGAIRAPTQLDAGTTISGVSQQQADDPGILRAAGNQYPTEIVEQYTQLPEDTPTRVETFTEQLTANESTPYDTAMAIQQWLRNEKKYSLEASQQSEHIADTFIFEMDAGYCEYFATSMTTMLRSQDIPARYTVGYSTGQPVDNSTYEVRGMNAHAWVEVYFPDVGWAKFDPTPGGSRLESQSSVLEDELGEEVDLEEPGSPGETFEPGNITDTWESNNESEDGSKWYAISLNRTAVPGLAVEIQITSDGDRASDVVVTVNGREVGTTGDDGTVVMTVPDDDELRINVASVGGVLGTNESAALATPAADWSWSKPGETDRLFGHSLDGMSLQLPVQAANDSSGSGENTTKSSVNGNMTGGAANEQVNVTRPLKLLNPEANTTVDVETAATVSVTGETLPGETVTLAVTVEDVTVPDARVLLDGEAVAVTDADGRAEVTLPAEAGNATLAVERGPVSGEKIVTLPELSISVSTGRLPLPFSPATVTVSAGEYVVDDAPIIVDGEQVGTTGADGTAGVRLPFSRAATIGASGFGMSATQTVDGLFVNLGFVLVVGGALVVVSVQLVRRRRQMSVLRQRLVGMVDRLLTATQLALLGVVRHGGTWIRSVPSRLKRAFGAVSDVLRGRVSATELIARVRDWLDRKVMARNESSKEPAVDVSGGIQQAWEAFLAHVSVPDPAAHTPGELATHAIEEDELPAEPVEALLVAFRAVEYGSRPPKTHLDRAERALKQIETHATQAHSRETEHNPSHEWVSADGGMVTSTEQNRETEGES</sequence>
<feature type="region of interest" description="Disordered" evidence="1">
    <location>
        <begin position="510"/>
        <end position="535"/>
    </location>
</feature>
<feature type="transmembrane region" description="Helical" evidence="2">
    <location>
        <begin position="17"/>
        <end position="38"/>
    </location>
</feature>
<evidence type="ECO:0000259" key="3">
    <source>
        <dbReference type="SMART" id="SM00460"/>
    </source>
</evidence>
<evidence type="ECO:0000256" key="1">
    <source>
        <dbReference type="SAM" id="MobiDB-lite"/>
    </source>
</evidence>
<protein>
    <submittedName>
        <fullName evidence="4">DUF3488 and DUF4129 domain-containing transglutaminase family protein</fullName>
    </submittedName>
</protein>
<feature type="compositionally biased region" description="Basic and acidic residues" evidence="1">
    <location>
        <begin position="912"/>
        <end position="921"/>
    </location>
</feature>
<dbReference type="PANTHER" id="PTHR42736:SF1">
    <property type="entry name" value="PROTEIN-GLUTAMINE GAMMA-GLUTAMYLTRANSFERASE"/>
    <property type="match status" value="1"/>
</dbReference>
<dbReference type="InterPro" id="IPR038765">
    <property type="entry name" value="Papain-like_cys_pep_sf"/>
</dbReference>
<dbReference type="Proteomes" id="UP001596414">
    <property type="component" value="Unassembled WGS sequence"/>
</dbReference>
<name>A0ABD5X6F3_9EURY</name>
<dbReference type="EMBL" id="JBHSZQ010000001">
    <property type="protein sequence ID" value="MFC7124548.1"/>
    <property type="molecule type" value="Genomic_DNA"/>
</dbReference>
<dbReference type="Pfam" id="PF13559">
    <property type="entry name" value="DUF4129"/>
    <property type="match status" value="1"/>
</dbReference>
<dbReference type="Gene3D" id="3.10.620.30">
    <property type="match status" value="1"/>
</dbReference>
<evidence type="ECO:0000313" key="4">
    <source>
        <dbReference type="EMBL" id="MFC7124548.1"/>
    </source>
</evidence>
<dbReference type="AlphaFoldDB" id="A0ABD5X6F3"/>
<dbReference type="RefSeq" id="WP_267637739.1">
    <property type="nucleotide sequence ID" value="NZ_JAODIY010000010.1"/>
</dbReference>
<feature type="transmembrane region" description="Helical" evidence="2">
    <location>
        <begin position="716"/>
        <end position="738"/>
    </location>
</feature>
<proteinExistence type="predicted"/>
<reference evidence="4 5" key="1">
    <citation type="journal article" date="2014" name="Int. J. Syst. Evol. Microbiol.">
        <title>Complete genome sequence of Corynebacterium casei LMG S-19264T (=DSM 44701T), isolated from a smear-ripened cheese.</title>
        <authorList>
            <consortium name="US DOE Joint Genome Institute (JGI-PGF)"/>
            <person name="Walter F."/>
            <person name="Albersmeier A."/>
            <person name="Kalinowski J."/>
            <person name="Ruckert C."/>
        </authorList>
    </citation>
    <scope>NUCLEOTIDE SEQUENCE [LARGE SCALE GENOMIC DNA]</scope>
    <source>
        <strain evidence="4 5">CGMCC 4.7215</strain>
    </source>
</reference>
<accession>A0ABD5X6F3</accession>
<gene>
    <name evidence="4" type="ORF">ACFQJ7_00630</name>
</gene>
<evidence type="ECO:0000313" key="5">
    <source>
        <dbReference type="Proteomes" id="UP001596414"/>
    </source>
</evidence>
<dbReference type="PANTHER" id="PTHR42736">
    <property type="entry name" value="PROTEIN-GLUTAMINE GAMMA-GLUTAMYLTRANSFERASE"/>
    <property type="match status" value="1"/>
</dbReference>
<feature type="region of interest" description="Disordered" evidence="1">
    <location>
        <begin position="366"/>
        <end position="396"/>
    </location>
</feature>
<dbReference type="InterPro" id="IPR052901">
    <property type="entry name" value="Bact_TGase-like"/>
</dbReference>
<keyword evidence="2" id="KW-0472">Membrane</keyword>
<dbReference type="InterPro" id="IPR002931">
    <property type="entry name" value="Transglutaminase-like"/>
</dbReference>
<dbReference type="SUPFAM" id="SSF54001">
    <property type="entry name" value="Cysteine proteinases"/>
    <property type="match status" value="1"/>
</dbReference>
<dbReference type="InterPro" id="IPR021878">
    <property type="entry name" value="TgpA_N"/>
</dbReference>
<evidence type="ECO:0000256" key="2">
    <source>
        <dbReference type="SAM" id="Phobius"/>
    </source>
</evidence>
<keyword evidence="2" id="KW-1133">Transmembrane helix</keyword>
<dbReference type="SMART" id="SM00460">
    <property type="entry name" value="TGc"/>
    <property type="match status" value="1"/>
</dbReference>
<dbReference type="Pfam" id="PF01841">
    <property type="entry name" value="Transglut_core"/>
    <property type="match status" value="1"/>
</dbReference>
<dbReference type="Pfam" id="PF11992">
    <property type="entry name" value="TgpA_N"/>
    <property type="match status" value="1"/>
</dbReference>
<dbReference type="InterPro" id="IPR025403">
    <property type="entry name" value="TgpA-like_C"/>
</dbReference>